<accession>A0A0K2VJS1</accession>
<dbReference type="EMBL" id="HACA01033343">
    <property type="protein sequence ID" value="CDW50704.1"/>
    <property type="molecule type" value="Transcribed_RNA"/>
</dbReference>
<proteinExistence type="predicted"/>
<organism evidence="1">
    <name type="scientific">Lepeophtheirus salmonis</name>
    <name type="common">Salmon louse</name>
    <name type="synonym">Caligus salmonis</name>
    <dbReference type="NCBI Taxonomy" id="72036"/>
    <lineage>
        <taxon>Eukaryota</taxon>
        <taxon>Metazoa</taxon>
        <taxon>Ecdysozoa</taxon>
        <taxon>Arthropoda</taxon>
        <taxon>Crustacea</taxon>
        <taxon>Multicrustacea</taxon>
        <taxon>Hexanauplia</taxon>
        <taxon>Copepoda</taxon>
        <taxon>Siphonostomatoida</taxon>
        <taxon>Caligidae</taxon>
        <taxon>Lepeophtheirus</taxon>
    </lineage>
</organism>
<sequence length="89" mass="10295">MANCISRELEDVLYKAFLSGLLDRKVARQTRFDLEKHPEMTAVEVMNMSVKMENAIRSDDIAYQRRQGVGARDLLIAMKEVNSHQRKAR</sequence>
<evidence type="ECO:0000313" key="1">
    <source>
        <dbReference type="EMBL" id="CDW50704.1"/>
    </source>
</evidence>
<protein>
    <submittedName>
        <fullName evidence="1">Uncharacterized protein</fullName>
    </submittedName>
</protein>
<dbReference type="AlphaFoldDB" id="A0A0K2VJS1"/>
<reference evidence="1" key="1">
    <citation type="submission" date="2014-05" db="EMBL/GenBank/DDBJ databases">
        <authorList>
            <person name="Chronopoulou M."/>
        </authorList>
    </citation>
    <scope>NUCLEOTIDE SEQUENCE</scope>
    <source>
        <tissue evidence="1">Whole organism</tissue>
    </source>
</reference>
<name>A0A0K2VJS1_LEPSM</name>